<sequence>MRFTRLAASLHLGLLCSLSFAQPHGSLPKHLPRRQDVPEEKPMCGRIIDAVNDGYRLFFARDAHECLTSVPFDPAPALRFIDYYNDTMQFQSTLEHLKSPPPGYQQPAFDLMRSLQDLRQNVTDGVFQNQYDFEATMQHLVYSVHDAHVYLRAGVLSAFSFASPVALVTASIDGKETPKVYLAEDVLFRKNNLTHGVTIDISPVSHVNGEPVVDFLTNFAALQSVGMLEPHADWNELMASPVQDVQGRNSIFVGSATFYPGHTLNFTFEDPRREELQMHWLAVYDNTVFTGPLATGGDFYNFFVLGLLPASYDEVPLPASFGGVTDDDDIQPVVDGEQAEEQTSWYDTSFTAFPQITAVKADNLSNYGANIVTGYFFEDMSTGVLSVPHFDHYEDDLGEFGDLVMEFMDGAEDKGLAHAVIDLQKNSGGSTASALFLFRELFPGVDPFGGSQRRTHESADFLGSATTHMYQELSAGTGDDRDVSLSLAADEWTIVTRLSAATGANFSSWEEYRGPRRQRDDDFSLVEQYDLKNPNFHAAAFDGWVLNRYLNESDGARRVPWTPDNVVLLTDGACSSACALFLELATQAGARTVVVGGAPGPGPMQAASGSRGMRVYTGHRLDVDFAWLHDYNQTAETQQQQQQQTWAAGQEDRGVYVQYASFNLRDQLRADDTSTPLQFRYAAADCRLYFTVDSVYDMSVLWHDVARAAFEDPGVCVEDSTGYNTRSSSTTTPKPPPEPSAIVAAAPDIATSLTGDHDPLYPGGLPAGEQRILDLVPPDLCVKSSPNSNWACPHPGGSCRRKYFSCGAVGEMLSDLICVRMCSSEWTCPDGSCPGPRGRSIESSASRQHALAKDVPNQPGSMTFGYGYCPPPIDDATSCRRRGREPRPPTPPTPPKLGQVEEAPRKPIVGRVGLKIKPKTQASPLVIPQGPRRPPRIGKVG</sequence>
<dbReference type="InterPro" id="IPR056186">
    <property type="entry name" value="PDZ_CPAF-rel"/>
</dbReference>
<gene>
    <name evidence="2" type="primary">ustP-5</name>
    <name evidence="2" type="ORF">Cob_v008210</name>
</gene>
<evidence type="ECO:0000259" key="1">
    <source>
        <dbReference type="Pfam" id="PF23658"/>
    </source>
</evidence>
<dbReference type="InterPro" id="IPR052766">
    <property type="entry name" value="S41A_metabolite_peptidase"/>
</dbReference>
<dbReference type="PANTHER" id="PTHR37049:SF5">
    <property type="entry name" value="TAIL SPECIFIC PROTEASE DOMAIN-CONTAINING PROTEIN"/>
    <property type="match status" value="1"/>
</dbReference>
<dbReference type="OrthoDB" id="27214at2759"/>
<dbReference type="Proteomes" id="UP000014480">
    <property type="component" value="Unassembled WGS sequence"/>
</dbReference>
<dbReference type="Pfam" id="PF23658">
    <property type="entry name" value="PDZ_CPAF_rel"/>
    <property type="match status" value="1"/>
</dbReference>
<name>N4VZD8_COLOR</name>
<dbReference type="Gene3D" id="3.90.226.10">
    <property type="entry name" value="2-enoyl-CoA Hydratase, Chain A, domain 1"/>
    <property type="match status" value="1"/>
</dbReference>
<proteinExistence type="predicted"/>
<dbReference type="SUPFAM" id="SSF52096">
    <property type="entry name" value="ClpP/crotonase"/>
    <property type="match status" value="1"/>
</dbReference>
<evidence type="ECO:0000313" key="2">
    <source>
        <dbReference type="EMBL" id="TDZ18760.1"/>
    </source>
</evidence>
<dbReference type="AlphaFoldDB" id="N4VZD8"/>
<organism evidence="2 3">
    <name type="scientific">Colletotrichum orbiculare (strain 104-T / ATCC 96160 / CBS 514.97 / LARS 414 / MAFF 240422)</name>
    <name type="common">Cucumber anthracnose fungus</name>
    <name type="synonym">Colletotrichum lagenarium</name>
    <dbReference type="NCBI Taxonomy" id="1213857"/>
    <lineage>
        <taxon>Eukaryota</taxon>
        <taxon>Fungi</taxon>
        <taxon>Dikarya</taxon>
        <taxon>Ascomycota</taxon>
        <taxon>Pezizomycotina</taxon>
        <taxon>Sordariomycetes</taxon>
        <taxon>Hypocreomycetidae</taxon>
        <taxon>Glomerellales</taxon>
        <taxon>Glomerellaceae</taxon>
        <taxon>Colletotrichum</taxon>
        <taxon>Colletotrichum orbiculare species complex</taxon>
    </lineage>
</organism>
<dbReference type="EMBL" id="AMCV02000022">
    <property type="protein sequence ID" value="TDZ18760.1"/>
    <property type="molecule type" value="Genomic_DNA"/>
</dbReference>
<protein>
    <submittedName>
        <fullName evidence="2">Peptidase S41 family protein ustP</fullName>
    </submittedName>
</protein>
<keyword evidence="3" id="KW-1185">Reference proteome</keyword>
<dbReference type="PANTHER" id="PTHR37049">
    <property type="entry name" value="PEPTIDASE S41 FAMILY PROTEIN"/>
    <property type="match status" value="1"/>
</dbReference>
<comment type="caution">
    <text evidence="2">The sequence shown here is derived from an EMBL/GenBank/DDBJ whole genome shotgun (WGS) entry which is preliminary data.</text>
</comment>
<accession>N4VZD8</accession>
<reference evidence="3" key="1">
    <citation type="journal article" date="2013" name="New Phytol.">
        <title>Comparative genomic and transcriptomic analyses reveal the hemibiotrophic stage shift of Colletotrichum fungi.</title>
        <authorList>
            <person name="Gan P."/>
            <person name="Ikeda K."/>
            <person name="Irieda H."/>
            <person name="Narusaka M."/>
            <person name="O'Connell R.J."/>
            <person name="Narusaka Y."/>
            <person name="Takano Y."/>
            <person name="Kubo Y."/>
            <person name="Shirasu K."/>
        </authorList>
    </citation>
    <scope>NUCLEOTIDE SEQUENCE [LARGE SCALE GENOMIC DNA]</scope>
    <source>
        <strain evidence="3">104-T / ATCC 96160 / CBS 514.97 / LARS 414 / MAFF 240422</strain>
    </source>
</reference>
<dbReference type="HOGENOM" id="CLU_014251_1_0_1"/>
<dbReference type="eggNOG" id="ENOG502S90K">
    <property type="taxonomic scope" value="Eukaryota"/>
</dbReference>
<evidence type="ECO:0000313" key="3">
    <source>
        <dbReference type="Proteomes" id="UP000014480"/>
    </source>
</evidence>
<dbReference type="InterPro" id="IPR029045">
    <property type="entry name" value="ClpP/crotonase-like_dom_sf"/>
</dbReference>
<feature type="domain" description="CPAF-like PDZ" evidence="1">
    <location>
        <begin position="160"/>
        <end position="281"/>
    </location>
</feature>
<reference evidence="3" key="2">
    <citation type="journal article" date="2019" name="Mol. Plant Microbe Interact.">
        <title>Genome sequence resources for four phytopathogenic fungi from the Colletotrichum orbiculare species complex.</title>
        <authorList>
            <person name="Gan P."/>
            <person name="Tsushima A."/>
            <person name="Narusaka M."/>
            <person name="Narusaka Y."/>
            <person name="Takano Y."/>
            <person name="Kubo Y."/>
            <person name="Shirasu K."/>
        </authorList>
    </citation>
    <scope>GENOME REANNOTATION</scope>
    <source>
        <strain evidence="3">104-T / ATCC 96160 / CBS 514.97 / LARS 414 / MAFF 240422</strain>
    </source>
</reference>